<gene>
    <name evidence="1" type="ORF">BpHYR1_019172</name>
</gene>
<dbReference type="Proteomes" id="UP000276133">
    <property type="component" value="Unassembled WGS sequence"/>
</dbReference>
<accession>A0A3M7TB16</accession>
<protein>
    <submittedName>
        <fullName evidence="1">Uncharacterized protein</fullName>
    </submittedName>
</protein>
<dbReference type="EMBL" id="REGN01000055">
    <property type="protein sequence ID" value="RNA44821.1"/>
    <property type="molecule type" value="Genomic_DNA"/>
</dbReference>
<keyword evidence="2" id="KW-1185">Reference proteome</keyword>
<organism evidence="1 2">
    <name type="scientific">Brachionus plicatilis</name>
    <name type="common">Marine rotifer</name>
    <name type="synonym">Brachionus muelleri</name>
    <dbReference type="NCBI Taxonomy" id="10195"/>
    <lineage>
        <taxon>Eukaryota</taxon>
        <taxon>Metazoa</taxon>
        <taxon>Spiralia</taxon>
        <taxon>Gnathifera</taxon>
        <taxon>Rotifera</taxon>
        <taxon>Eurotatoria</taxon>
        <taxon>Monogononta</taxon>
        <taxon>Pseudotrocha</taxon>
        <taxon>Ploima</taxon>
        <taxon>Brachionidae</taxon>
        <taxon>Brachionus</taxon>
    </lineage>
</organism>
<reference evidence="1 2" key="1">
    <citation type="journal article" date="2018" name="Sci. Rep.">
        <title>Genomic signatures of local adaptation to the degree of environmental predictability in rotifers.</title>
        <authorList>
            <person name="Franch-Gras L."/>
            <person name="Hahn C."/>
            <person name="Garcia-Roger E.M."/>
            <person name="Carmona M.J."/>
            <person name="Serra M."/>
            <person name="Gomez A."/>
        </authorList>
    </citation>
    <scope>NUCLEOTIDE SEQUENCE [LARGE SCALE GENOMIC DNA]</scope>
    <source>
        <strain evidence="1">HYR1</strain>
    </source>
</reference>
<evidence type="ECO:0000313" key="2">
    <source>
        <dbReference type="Proteomes" id="UP000276133"/>
    </source>
</evidence>
<sequence>MDLRCKLLLLMKINYHENHVQLYVCKHIIFWSNNLNALKIIIPLIAEFSNFRQFEKKMRTIDLQKTEYMSVIVTALSTIQIEIKLSII</sequence>
<name>A0A3M7TB16_BRAPC</name>
<evidence type="ECO:0000313" key="1">
    <source>
        <dbReference type="EMBL" id="RNA44821.1"/>
    </source>
</evidence>
<dbReference type="AlphaFoldDB" id="A0A3M7TB16"/>
<comment type="caution">
    <text evidence="1">The sequence shown here is derived from an EMBL/GenBank/DDBJ whole genome shotgun (WGS) entry which is preliminary data.</text>
</comment>
<proteinExistence type="predicted"/>